<dbReference type="Gene3D" id="3.90.1150.10">
    <property type="entry name" value="Aspartate Aminotransferase, domain 1"/>
    <property type="match status" value="1"/>
</dbReference>
<dbReference type="PROSITE" id="PS00600">
    <property type="entry name" value="AA_TRANSFER_CLASS_3"/>
    <property type="match status" value="1"/>
</dbReference>
<comment type="miscellaneous">
    <text evidence="5">May also have succinyldiaminopimelate aminotransferase activity, thus carrying out the corresponding step in lysine biosynthesis.</text>
</comment>
<proteinExistence type="inferred from homology"/>
<keyword evidence="4 5" id="KW-0663">Pyridoxal phosphate</keyword>
<dbReference type="CDD" id="cd00610">
    <property type="entry name" value="OAT_like"/>
    <property type="match status" value="1"/>
</dbReference>
<keyword evidence="5" id="KW-0963">Cytoplasm</keyword>
<reference evidence="7" key="1">
    <citation type="journal article" date="2019" name="Int. J. Syst. Evol. Microbiol.">
        <title>The Global Catalogue of Microorganisms (GCM) 10K type strain sequencing project: providing services to taxonomists for standard genome sequencing and annotation.</title>
        <authorList>
            <consortium name="The Broad Institute Genomics Platform"/>
            <consortium name="The Broad Institute Genome Sequencing Center for Infectious Disease"/>
            <person name="Wu L."/>
            <person name="Ma J."/>
        </authorList>
    </citation>
    <scope>NUCLEOTIDE SEQUENCE [LARGE SCALE GENOMIC DNA]</scope>
    <source>
        <strain evidence="7">JCM 3399</strain>
    </source>
</reference>
<comment type="subcellular location">
    <subcellularLocation>
        <location evidence="5">Cytoplasm</location>
    </subcellularLocation>
</comment>
<evidence type="ECO:0000313" key="6">
    <source>
        <dbReference type="EMBL" id="GGU78542.1"/>
    </source>
</evidence>
<dbReference type="Proteomes" id="UP000654471">
    <property type="component" value="Unassembled WGS sequence"/>
</dbReference>
<comment type="caution">
    <text evidence="6">The sequence shown here is derived from an EMBL/GenBank/DDBJ whole genome shotgun (WGS) entry which is preliminary data.</text>
</comment>
<feature type="binding site" evidence="5">
    <location>
        <position position="287"/>
    </location>
    <ligand>
        <name>N(2)-acetyl-L-ornithine</name>
        <dbReference type="ChEBI" id="CHEBI:57805"/>
    </ligand>
</feature>
<feature type="binding site" evidence="5">
    <location>
        <position position="148"/>
    </location>
    <ligand>
        <name>N(2)-acetyl-L-ornithine</name>
        <dbReference type="ChEBI" id="CHEBI:57805"/>
    </ligand>
</feature>
<dbReference type="EMBL" id="BMRP01000019">
    <property type="protein sequence ID" value="GGU78542.1"/>
    <property type="molecule type" value="Genomic_DNA"/>
</dbReference>
<name>A0ABQ2VBG6_9ACTN</name>
<comment type="pathway">
    <text evidence="5">Amino-acid biosynthesis; L-arginine biosynthesis; N(2)-acetyl-L-ornithine from L-glutamate: step 4/4.</text>
</comment>
<evidence type="ECO:0000256" key="4">
    <source>
        <dbReference type="ARBA" id="ARBA00022898"/>
    </source>
</evidence>
<dbReference type="InterPro" id="IPR004636">
    <property type="entry name" value="AcOrn/SuccOrn_fam"/>
</dbReference>
<dbReference type="InterPro" id="IPR050103">
    <property type="entry name" value="Class-III_PLP-dep_AT"/>
</dbReference>
<feature type="modified residue" description="N6-(pyridoxal phosphate)lysine" evidence="5">
    <location>
        <position position="259"/>
    </location>
</feature>
<keyword evidence="5" id="KW-0055">Arginine biosynthesis</keyword>
<dbReference type="PIRSF" id="PIRSF000521">
    <property type="entry name" value="Transaminase_4ab_Lys_Orn"/>
    <property type="match status" value="1"/>
</dbReference>
<sequence length="410" mass="42199">MSGSAATRTNGGPVTNEGLTQRWQGAMMHNFGIPRVPLVRGEGVTVWDADGREYLDFLGGIAVNALGHAHPAVVRAVSDQIATLGHVSNFFVSEPTVALAERLLGLAGRPGRVYFANSGAEANEAAFKIGRLTGRTHMVSTVGGFHGRTMGALALTGQPAKQGPFAPLPGEVDYVPYGDAEALRAAVTTDTALVILEPVQGENGVVVPPPGYLQAAREITAATGTLLVLDEIQTGIGRTGHWLESQAQGVEADVITLAKGLGGGLPIGATLAFGPAADLLTPGLHGSTFSGNPVVCAGALAVLDTIEAEGVLDQVKRVGERLRAGTEALGHPLVSQVRGAGLLLGIVLTEPLAPRVQQAAQDAGLLVNAVAPDVIRLAPPLIVSDEEADTFLRKLPDVLNAARQAADGDQ</sequence>
<keyword evidence="7" id="KW-1185">Reference proteome</keyword>
<evidence type="ECO:0000256" key="1">
    <source>
        <dbReference type="ARBA" id="ARBA00022576"/>
    </source>
</evidence>
<feature type="binding site" evidence="5">
    <location>
        <begin position="119"/>
        <end position="120"/>
    </location>
    <ligand>
        <name>pyridoxal 5'-phosphate</name>
        <dbReference type="ChEBI" id="CHEBI:597326"/>
    </ligand>
</feature>
<keyword evidence="1 5" id="KW-0032">Aminotransferase</keyword>
<comment type="catalytic activity">
    <reaction evidence="5">
        <text>N(2)-acetyl-L-ornithine + 2-oxoglutarate = N-acetyl-L-glutamate 5-semialdehyde + L-glutamate</text>
        <dbReference type="Rhea" id="RHEA:18049"/>
        <dbReference type="ChEBI" id="CHEBI:16810"/>
        <dbReference type="ChEBI" id="CHEBI:29123"/>
        <dbReference type="ChEBI" id="CHEBI:29985"/>
        <dbReference type="ChEBI" id="CHEBI:57805"/>
        <dbReference type="EC" id="2.6.1.11"/>
    </reaction>
</comment>
<evidence type="ECO:0000256" key="5">
    <source>
        <dbReference type="HAMAP-Rule" id="MF_01107"/>
    </source>
</evidence>
<gene>
    <name evidence="5 6" type="primary">argD</name>
    <name evidence="6" type="ORF">GCM10010211_50510</name>
</gene>
<dbReference type="InterPro" id="IPR049704">
    <property type="entry name" value="Aminotrans_3_PPA_site"/>
</dbReference>
<dbReference type="Gene3D" id="3.40.640.10">
    <property type="entry name" value="Type I PLP-dependent aspartate aminotransferase-like (Major domain)"/>
    <property type="match status" value="1"/>
</dbReference>
<dbReference type="InterPro" id="IPR015424">
    <property type="entry name" value="PyrdxlP-dep_Trfase"/>
</dbReference>
<dbReference type="GO" id="GO:0008483">
    <property type="term" value="F:transaminase activity"/>
    <property type="evidence" value="ECO:0007669"/>
    <property type="project" value="UniProtKB-KW"/>
</dbReference>
<dbReference type="EC" id="2.6.1.11" evidence="5"/>
<dbReference type="InterPro" id="IPR005814">
    <property type="entry name" value="Aminotrans_3"/>
</dbReference>
<feature type="binding site" evidence="5">
    <location>
        <position position="288"/>
    </location>
    <ligand>
        <name>pyridoxal 5'-phosphate</name>
        <dbReference type="ChEBI" id="CHEBI:597326"/>
    </ligand>
</feature>
<accession>A0ABQ2VBG6</accession>
<dbReference type="NCBIfam" id="TIGR00707">
    <property type="entry name" value="argD"/>
    <property type="match status" value="1"/>
</dbReference>
<keyword evidence="2 5" id="KW-0028">Amino-acid biosynthesis</keyword>
<dbReference type="NCBIfam" id="NF002874">
    <property type="entry name" value="PRK03244.1"/>
    <property type="match status" value="1"/>
</dbReference>
<dbReference type="PANTHER" id="PTHR11986">
    <property type="entry name" value="AMINOTRANSFERASE CLASS III"/>
    <property type="match status" value="1"/>
</dbReference>
<comment type="cofactor">
    <cofactor evidence="5">
        <name>pyridoxal 5'-phosphate</name>
        <dbReference type="ChEBI" id="CHEBI:597326"/>
    </cofactor>
    <text evidence="5">Binds 1 pyridoxal phosphate per subunit.</text>
</comment>
<dbReference type="RefSeq" id="WP_189303553.1">
    <property type="nucleotide sequence ID" value="NZ_BMRP01000019.1"/>
</dbReference>
<evidence type="ECO:0000313" key="7">
    <source>
        <dbReference type="Proteomes" id="UP000654471"/>
    </source>
</evidence>
<dbReference type="InterPro" id="IPR015421">
    <property type="entry name" value="PyrdxlP-dep_Trfase_major"/>
</dbReference>
<dbReference type="Pfam" id="PF00202">
    <property type="entry name" value="Aminotran_3"/>
    <property type="match status" value="1"/>
</dbReference>
<feature type="binding site" evidence="5">
    <location>
        <begin position="230"/>
        <end position="233"/>
    </location>
    <ligand>
        <name>pyridoxal 5'-phosphate</name>
        <dbReference type="ChEBI" id="CHEBI:597326"/>
    </ligand>
</feature>
<comment type="subunit">
    <text evidence="5">Homodimer.</text>
</comment>
<evidence type="ECO:0000256" key="2">
    <source>
        <dbReference type="ARBA" id="ARBA00022605"/>
    </source>
</evidence>
<dbReference type="InterPro" id="IPR015422">
    <property type="entry name" value="PyrdxlP-dep_Trfase_small"/>
</dbReference>
<feature type="binding site" evidence="5">
    <location>
        <position position="145"/>
    </location>
    <ligand>
        <name>pyridoxal 5'-phosphate</name>
        <dbReference type="ChEBI" id="CHEBI:597326"/>
    </ligand>
</feature>
<comment type="similarity">
    <text evidence="5">Belongs to the class-III pyridoxal-phosphate-dependent aminotransferase family. ArgD subfamily.</text>
</comment>
<keyword evidence="3 5" id="KW-0808">Transferase</keyword>
<dbReference type="SUPFAM" id="SSF53383">
    <property type="entry name" value="PLP-dependent transferases"/>
    <property type="match status" value="1"/>
</dbReference>
<evidence type="ECO:0000256" key="3">
    <source>
        <dbReference type="ARBA" id="ARBA00022679"/>
    </source>
</evidence>
<organism evidence="6 7">
    <name type="scientific">Streptomyces albospinus</name>
    <dbReference type="NCBI Taxonomy" id="285515"/>
    <lineage>
        <taxon>Bacteria</taxon>
        <taxon>Bacillati</taxon>
        <taxon>Actinomycetota</taxon>
        <taxon>Actinomycetes</taxon>
        <taxon>Kitasatosporales</taxon>
        <taxon>Streptomycetaceae</taxon>
        <taxon>Streptomyces</taxon>
    </lineage>
</organism>
<dbReference type="PANTHER" id="PTHR11986:SF79">
    <property type="entry name" value="ACETYLORNITHINE AMINOTRANSFERASE, MITOCHONDRIAL"/>
    <property type="match status" value="1"/>
</dbReference>
<protein>
    <recommendedName>
        <fullName evidence="5">Acetylornithine aminotransferase</fullName>
        <shortName evidence="5">ACOAT</shortName>
        <ecNumber evidence="5">2.6.1.11</ecNumber>
    </recommendedName>
</protein>
<dbReference type="HAMAP" id="MF_01107">
    <property type="entry name" value="ArgD_aminotrans_3"/>
    <property type="match status" value="1"/>
</dbReference>